<evidence type="ECO:0000313" key="3">
    <source>
        <dbReference type="Proteomes" id="UP000195985"/>
    </source>
</evidence>
<sequence>MAVTRDNVIPVNLTETEIKECVDIAKHISSHIVDRADLHARDYLERFINVLQGEIAEKMVINWLRENGKYVASAVDKTSTTPDLGHDLILKNHSDEDIRCSIKSSLSAFKDIDEIISSFTLATTLHEIREVNIQTYFWLNLHGNPRQVVPNAGNAAIIAWAGEKDFSSFHSYTTENRESPVKKLSELRSMNSLLEYIK</sequence>
<dbReference type="RefSeq" id="WP_086943941.1">
    <property type="nucleotide sequence ID" value="NZ_FONM01000035.1"/>
</dbReference>
<dbReference type="AlphaFoldDB" id="A0A1W1IKJ0"/>
<gene>
    <name evidence="1" type="ORF">TPAS_2984</name>
    <name evidence="2" type="ORF">TPAS_3001</name>
</gene>
<dbReference type="OrthoDB" id="2085132at2"/>
<dbReference type="EMBL" id="FWEY01000015">
    <property type="protein sequence ID" value="SLM53256.1"/>
    <property type="molecule type" value="Genomic_DNA"/>
</dbReference>
<evidence type="ECO:0000313" key="1">
    <source>
        <dbReference type="EMBL" id="SLM53256.1"/>
    </source>
</evidence>
<protein>
    <submittedName>
        <fullName evidence="2">Uncharacterized protein</fullName>
    </submittedName>
</protein>
<organism evidence="2 3">
    <name type="scientific">Trichococcus pasteurii</name>
    <dbReference type="NCBI Taxonomy" id="43064"/>
    <lineage>
        <taxon>Bacteria</taxon>
        <taxon>Bacillati</taxon>
        <taxon>Bacillota</taxon>
        <taxon>Bacilli</taxon>
        <taxon>Lactobacillales</taxon>
        <taxon>Carnobacteriaceae</taxon>
        <taxon>Trichococcus</taxon>
    </lineage>
</organism>
<dbReference type="Proteomes" id="UP000195985">
    <property type="component" value="Unassembled WGS sequence"/>
</dbReference>
<reference evidence="3" key="2">
    <citation type="submission" date="2016-04" db="EMBL/GenBank/DDBJ databases">
        <authorList>
            <person name="Strepis N."/>
        </authorList>
    </citation>
    <scope>NUCLEOTIDE SEQUENCE [LARGE SCALE GENOMIC DNA]</scope>
</reference>
<dbReference type="EMBL" id="FWEY01000015">
    <property type="protein sequence ID" value="SLM53273.1"/>
    <property type="molecule type" value="Genomic_DNA"/>
</dbReference>
<accession>A0A1W1IKJ0</accession>
<reference evidence="2" key="1">
    <citation type="submission" date="2016-04" db="EMBL/GenBank/DDBJ databases">
        <authorList>
            <person name="Evans L.H."/>
            <person name="Alamgir A."/>
            <person name="Owens N."/>
            <person name="Weber N.D."/>
            <person name="Virtaneva K."/>
            <person name="Barbian K."/>
            <person name="Babar A."/>
            <person name="Rosenke K."/>
        </authorList>
    </citation>
    <scope>NUCLEOTIDE SEQUENCE [LARGE SCALE GENOMIC DNA]</scope>
    <source>
        <strain evidence="2">Trichococcus pasteurii</strain>
    </source>
</reference>
<name>A0A1W1IKJ0_9LACT</name>
<proteinExistence type="predicted"/>
<evidence type="ECO:0000313" key="2">
    <source>
        <dbReference type="EMBL" id="SLM53273.1"/>
    </source>
</evidence>
<keyword evidence="3" id="KW-1185">Reference proteome</keyword>